<dbReference type="PANTHER" id="PTHR33392:SF6">
    <property type="entry name" value="POLYISOPRENYL-TEICHOIC ACID--PEPTIDOGLYCAN TEICHOIC ACID TRANSFERASE TAGU"/>
    <property type="match status" value="1"/>
</dbReference>
<comment type="caution">
    <text evidence="7">The sequence shown here is derived from an EMBL/GenBank/DDBJ whole genome shotgun (WGS) entry which is preliminary data.</text>
</comment>
<dbReference type="PANTHER" id="PTHR33392">
    <property type="entry name" value="POLYISOPRENYL-TEICHOIC ACID--PEPTIDOGLYCAN TEICHOIC ACID TRANSFERASE TAGU"/>
    <property type="match status" value="1"/>
</dbReference>
<dbReference type="EMBL" id="JAFBDZ010000002">
    <property type="protein sequence ID" value="MBM7586153.1"/>
    <property type="molecule type" value="Genomic_DNA"/>
</dbReference>
<gene>
    <name evidence="7" type="ORF">JOC86_002695</name>
</gene>
<evidence type="ECO:0000256" key="5">
    <source>
        <dbReference type="SAM" id="Phobius"/>
    </source>
</evidence>
<feature type="domain" description="Cell envelope-related transcriptional attenuator" evidence="6">
    <location>
        <begin position="74"/>
        <end position="216"/>
    </location>
</feature>
<dbReference type="Gene3D" id="3.40.630.190">
    <property type="entry name" value="LCP protein"/>
    <property type="match status" value="1"/>
</dbReference>
<keyword evidence="3" id="KW-0735">Signal-anchor</keyword>
<accession>A0ABS2NE78</accession>
<dbReference type="NCBIfam" id="TIGR00350">
    <property type="entry name" value="lytR_cpsA_psr"/>
    <property type="match status" value="1"/>
</dbReference>
<evidence type="ECO:0000313" key="7">
    <source>
        <dbReference type="EMBL" id="MBM7586153.1"/>
    </source>
</evidence>
<comment type="similarity">
    <text evidence="1">Belongs to the LytR/CpsA/Psr (LCP) family.</text>
</comment>
<evidence type="ECO:0000313" key="8">
    <source>
        <dbReference type="Proteomes" id="UP001646157"/>
    </source>
</evidence>
<dbReference type="Pfam" id="PF03816">
    <property type="entry name" value="LytR_cpsA_psr"/>
    <property type="match status" value="1"/>
</dbReference>
<feature type="transmembrane region" description="Helical" evidence="5">
    <location>
        <begin position="7"/>
        <end position="27"/>
    </location>
</feature>
<protein>
    <submittedName>
        <fullName evidence="7">LCP family protein required for cell wall assembly</fullName>
    </submittedName>
</protein>
<evidence type="ECO:0000256" key="1">
    <source>
        <dbReference type="ARBA" id="ARBA00006068"/>
    </source>
</evidence>
<keyword evidence="2 5" id="KW-0812">Transmembrane</keyword>
<name>A0ABS2NE78_9BACI</name>
<keyword evidence="8" id="KW-1185">Reference proteome</keyword>
<dbReference type="Proteomes" id="UP001646157">
    <property type="component" value="Unassembled WGS sequence"/>
</dbReference>
<keyword evidence="4 5" id="KW-1133">Transmembrane helix</keyword>
<dbReference type="InterPro" id="IPR004474">
    <property type="entry name" value="LytR_CpsA_psr"/>
</dbReference>
<dbReference type="InterPro" id="IPR050922">
    <property type="entry name" value="LytR/CpsA/Psr_CW_biosynth"/>
</dbReference>
<organism evidence="7 8">
    <name type="scientific">Rossellomorea pakistanensis</name>
    <dbReference type="NCBI Taxonomy" id="992288"/>
    <lineage>
        <taxon>Bacteria</taxon>
        <taxon>Bacillati</taxon>
        <taxon>Bacillota</taxon>
        <taxon>Bacilli</taxon>
        <taxon>Bacillales</taxon>
        <taxon>Bacillaceae</taxon>
        <taxon>Rossellomorea</taxon>
    </lineage>
</organism>
<evidence type="ECO:0000256" key="3">
    <source>
        <dbReference type="ARBA" id="ARBA00022968"/>
    </source>
</evidence>
<evidence type="ECO:0000256" key="2">
    <source>
        <dbReference type="ARBA" id="ARBA00022692"/>
    </source>
</evidence>
<reference evidence="7 8" key="1">
    <citation type="submission" date="2021-01" db="EMBL/GenBank/DDBJ databases">
        <title>Genomic Encyclopedia of Type Strains, Phase IV (KMG-IV): sequencing the most valuable type-strain genomes for metagenomic binning, comparative biology and taxonomic classification.</title>
        <authorList>
            <person name="Goeker M."/>
        </authorList>
    </citation>
    <scope>NUCLEOTIDE SEQUENCE [LARGE SCALE GENOMIC DNA]</scope>
    <source>
        <strain evidence="7 8">DSM 24834</strain>
    </source>
</reference>
<sequence>MNNKWKLAISILTVLTLSSGIFLYFVFSKVGAFFEETYKPIETNQPEESSLKNTDERIHVLLMGVDERPNDKGRPDVIMVMELNPKTKQTKLVSVPRDTKVQIPGKNEMTKLNHAYTFGDVALTVQTVQKLLEIKIEYYAKVNMDGFENIIDKIGPLTVENELAFSYKNIDFPVGTIELSSEEVLPYVRMRKDDPLGDEGRNIRQRKVVNAAVEKVIESKDYLRMVELLDEVSPYLEWNVQDTDFKTLFVHYLPALNNIELQSLSGEGELDKTGVWYFVPENPSAVFHE</sequence>
<proteinExistence type="inferred from homology"/>
<evidence type="ECO:0000259" key="6">
    <source>
        <dbReference type="Pfam" id="PF03816"/>
    </source>
</evidence>
<dbReference type="RefSeq" id="WP_205173240.1">
    <property type="nucleotide sequence ID" value="NZ_JAFBDZ010000002.1"/>
</dbReference>
<evidence type="ECO:0000256" key="4">
    <source>
        <dbReference type="ARBA" id="ARBA00022989"/>
    </source>
</evidence>
<keyword evidence="5" id="KW-0472">Membrane</keyword>